<dbReference type="EMBL" id="QXQB01000004">
    <property type="protein sequence ID" value="RJX38059.1"/>
    <property type="molecule type" value="Genomic_DNA"/>
</dbReference>
<dbReference type="GO" id="GO:0016887">
    <property type="term" value="F:ATP hydrolysis activity"/>
    <property type="evidence" value="ECO:0007669"/>
    <property type="project" value="InterPro"/>
</dbReference>
<evidence type="ECO:0000256" key="6">
    <source>
        <dbReference type="ARBA" id="ARBA00022807"/>
    </source>
</evidence>
<feature type="transmembrane region" description="Helical" evidence="11">
    <location>
        <begin position="612"/>
        <end position="630"/>
    </location>
</feature>
<dbReference type="GO" id="GO:0005524">
    <property type="term" value="F:ATP binding"/>
    <property type="evidence" value="ECO:0007669"/>
    <property type="project" value="UniProtKB-KW"/>
</dbReference>
<dbReference type="PROSITE" id="PS00888">
    <property type="entry name" value="CNMP_BINDING_1"/>
    <property type="match status" value="1"/>
</dbReference>
<keyword evidence="4" id="KW-0547">Nucleotide-binding</keyword>
<dbReference type="Gene3D" id="1.20.1560.10">
    <property type="entry name" value="ABC transporter type 1, transmembrane domain"/>
    <property type="match status" value="1"/>
</dbReference>
<keyword evidence="17" id="KW-1185">Reference proteome</keyword>
<dbReference type="Pfam" id="PF00664">
    <property type="entry name" value="ABC_membrane"/>
    <property type="match status" value="1"/>
</dbReference>
<dbReference type="Gene3D" id="3.40.50.300">
    <property type="entry name" value="P-loop containing nucleotide triphosphate hydrolases"/>
    <property type="match status" value="1"/>
</dbReference>
<feature type="transmembrane region" description="Helical" evidence="11">
    <location>
        <begin position="583"/>
        <end position="606"/>
    </location>
</feature>
<dbReference type="InterPro" id="IPR011527">
    <property type="entry name" value="ABC1_TM_dom"/>
</dbReference>
<dbReference type="InterPro" id="IPR039421">
    <property type="entry name" value="Type_1_exporter"/>
</dbReference>
<evidence type="ECO:0000259" key="15">
    <source>
        <dbReference type="PROSITE" id="PS50990"/>
    </source>
</evidence>
<feature type="domain" description="Cyclic nucleotide-binding" evidence="12">
    <location>
        <begin position="10"/>
        <end position="113"/>
    </location>
</feature>
<dbReference type="GO" id="GO:0005886">
    <property type="term" value="C:plasma membrane"/>
    <property type="evidence" value="ECO:0007669"/>
    <property type="project" value="UniProtKB-SubCell"/>
</dbReference>
<dbReference type="OrthoDB" id="9762778at2"/>
<evidence type="ECO:0000256" key="7">
    <source>
        <dbReference type="ARBA" id="ARBA00022840"/>
    </source>
</evidence>
<protein>
    <submittedName>
        <fullName evidence="16">ATP-binding cassette domain-containing protein</fullName>
    </submittedName>
</protein>
<dbReference type="AlphaFoldDB" id="A0A3A6PIH0"/>
<evidence type="ECO:0000256" key="9">
    <source>
        <dbReference type="ARBA" id="ARBA00023136"/>
    </source>
</evidence>
<keyword evidence="7 16" id="KW-0067">ATP-binding</keyword>
<evidence type="ECO:0000256" key="5">
    <source>
        <dbReference type="ARBA" id="ARBA00022801"/>
    </source>
</evidence>
<evidence type="ECO:0000259" key="12">
    <source>
        <dbReference type="PROSITE" id="PS50042"/>
    </source>
</evidence>
<organism evidence="16 17">
    <name type="scientific">Paenibacillus pinisoli</name>
    <dbReference type="NCBI Taxonomy" id="1276110"/>
    <lineage>
        <taxon>Bacteria</taxon>
        <taxon>Bacillati</taxon>
        <taxon>Bacillota</taxon>
        <taxon>Bacilli</taxon>
        <taxon>Bacillales</taxon>
        <taxon>Paenibacillaceae</taxon>
        <taxon>Paenibacillus</taxon>
    </lineage>
</organism>
<dbReference type="InterPro" id="IPR036640">
    <property type="entry name" value="ABC1_TM_sf"/>
</dbReference>
<dbReference type="InterPro" id="IPR003593">
    <property type="entry name" value="AAA+_ATPase"/>
</dbReference>
<keyword evidence="5" id="KW-0378">Hydrolase</keyword>
<evidence type="ECO:0000256" key="3">
    <source>
        <dbReference type="ARBA" id="ARBA00022692"/>
    </source>
</evidence>
<dbReference type="PROSITE" id="PS50990">
    <property type="entry name" value="PEPTIDASE_C39"/>
    <property type="match status" value="1"/>
</dbReference>
<evidence type="ECO:0000256" key="11">
    <source>
        <dbReference type="SAM" id="Phobius"/>
    </source>
</evidence>
<dbReference type="CDD" id="cd00038">
    <property type="entry name" value="CAP_ED"/>
    <property type="match status" value="2"/>
</dbReference>
<dbReference type="SUPFAM" id="SSF51206">
    <property type="entry name" value="cAMP-binding domain-like"/>
    <property type="match status" value="2"/>
</dbReference>
<dbReference type="InterPro" id="IPR000595">
    <property type="entry name" value="cNMP-bd_dom"/>
</dbReference>
<dbReference type="PANTHER" id="PTHR43394:SF1">
    <property type="entry name" value="ATP-BINDING CASSETTE SUB-FAMILY B MEMBER 10, MITOCHONDRIAL"/>
    <property type="match status" value="1"/>
</dbReference>
<dbReference type="Proteomes" id="UP000267798">
    <property type="component" value="Unassembled WGS sequence"/>
</dbReference>
<keyword evidence="10" id="KW-0010">Activator</keyword>
<dbReference type="GO" id="GO:0008234">
    <property type="term" value="F:cysteine-type peptidase activity"/>
    <property type="evidence" value="ECO:0007669"/>
    <property type="project" value="UniProtKB-KW"/>
</dbReference>
<dbReference type="SUPFAM" id="SSF52540">
    <property type="entry name" value="P-loop containing nucleoside triphosphate hydrolases"/>
    <property type="match status" value="1"/>
</dbReference>
<dbReference type="FunFam" id="3.40.50.300:FF:000218">
    <property type="entry name" value="Multidrug ABC transporter ATP-binding protein"/>
    <property type="match status" value="1"/>
</dbReference>
<feature type="transmembrane region" description="Helical" evidence="11">
    <location>
        <begin position="726"/>
        <end position="747"/>
    </location>
</feature>
<dbReference type="Pfam" id="PF03412">
    <property type="entry name" value="Peptidase_C39"/>
    <property type="match status" value="1"/>
</dbReference>
<keyword evidence="6" id="KW-0788">Thiol protease</keyword>
<dbReference type="InterPro" id="IPR003439">
    <property type="entry name" value="ABC_transporter-like_ATP-bd"/>
</dbReference>
<feature type="domain" description="ABC transporter" evidence="13">
    <location>
        <begin position="789"/>
        <end position="1024"/>
    </location>
</feature>
<evidence type="ECO:0000259" key="14">
    <source>
        <dbReference type="PROSITE" id="PS50929"/>
    </source>
</evidence>
<keyword evidence="6" id="KW-0645">Protease</keyword>
<dbReference type="InterPro" id="IPR018488">
    <property type="entry name" value="cNMP-bd_CS"/>
</dbReference>
<comment type="similarity">
    <text evidence="2">Belongs to the ABC transporter superfamily.</text>
</comment>
<feature type="transmembrane region" description="Helical" evidence="11">
    <location>
        <begin position="470"/>
        <end position="488"/>
    </location>
</feature>
<sequence>MESLLNRVSLFDVMNEQERALLSQRLVPEHYQMGQAIIETGKPIEAFYIIATGQARRIKVQADGGEINLGLLQPGEHFGESGLLGQEIADMTVRASTELWLWKLEKEDFAELLLLQPELEGYLNMYIASDSTLTFLQTSPLFSGLETSVLHSLLGKMAVCRYEAGTIVVTEGEVGDFLYILRSGRAEVVSESTGEWHGELLEGDYFGGLSLLDAVASDRTVRMTEESTLLRLSKEVMDVLMRMYPDMKEGIVSNAAKLYGIGGLANRSAAAAKNTEEQTDLTGNKELKLVAEYDGSATIGQPLLLPDGMKARKRLWRRYPLVLQQSEMDCGPACLSMIGKHYGIKIPVHAIRAIARTSRSGTTLQQLSMTAQSLGFAAQGYRTGMEELASLHLPAIAHWRGNHYVVVYAITNEHVILGDPAVGIEKLTREQFTAGWNSMLLQLAPTDAMKASGGTSSTMRRYVSFLKPHARMLALVLFMSVVIQLLSLSMPVFTQKVIDTVLADKDEALLLMLLLAMLGISLANTSFIFIRQWIASRTALKIDMNMIHAFYQHVLRLPLSFFNERTVGDMLARVNENEKIRNVLTNSASGFILDLVTIVVYSALMLYYNAKLFLLAAIIFPLYALLIYVVSPRMRKNSRKQFLAEADSDSTMVEVVQHMAAVKSLTAERKMFDQLKHKFKTAMDLRLKGVFLWVSAEAGSEWIRTLGTILVLFFGSRYVLADEMTAGELVAFTVLLATVTQSLAYLVQMLDDLMEARISMERLDDVFQTAPEQPDGDGLRKLADVRGHVSWQNVTFRYEEDGANALQNVSFEMLPGQTVALVGRSGSGKSTIANLMAKLYHPSSGAILLDGHDLRSLDAESLRAHIGVVQQETAIFRGSIRDNIAFRNPNASIQDIEAAAVMAGAHDFIRIAPLGYDTMIGEGGMRLSGGQSQRIAIARALLGDPPLLLFDEATSALDTESERLIQRNMDGMLKNRTTLIIAHRLSTVKHADRIIVMDKGSIVESGSHQELMEARGLYYYLIHQQLT</sequence>
<evidence type="ECO:0000313" key="16">
    <source>
        <dbReference type="EMBL" id="RJX38059.1"/>
    </source>
</evidence>
<feature type="domain" description="Cyclic nucleotide-binding" evidence="12">
    <location>
        <begin position="141"/>
        <end position="258"/>
    </location>
</feature>
<dbReference type="SMART" id="SM00382">
    <property type="entry name" value="AAA"/>
    <property type="match status" value="1"/>
</dbReference>
<dbReference type="InterPro" id="IPR027417">
    <property type="entry name" value="P-loop_NTPase"/>
</dbReference>
<comment type="caution">
    <text evidence="16">The sequence shown here is derived from an EMBL/GenBank/DDBJ whole genome shotgun (WGS) entry which is preliminary data.</text>
</comment>
<dbReference type="InterPro" id="IPR014710">
    <property type="entry name" value="RmlC-like_jellyroll"/>
</dbReference>
<dbReference type="PROSITE" id="PS00211">
    <property type="entry name" value="ABC_TRANSPORTER_1"/>
    <property type="match status" value="1"/>
</dbReference>
<proteinExistence type="inferred from homology"/>
<dbReference type="Gene3D" id="2.60.120.10">
    <property type="entry name" value="Jelly Rolls"/>
    <property type="match status" value="2"/>
</dbReference>
<feature type="domain" description="ABC transmembrane type-1" evidence="14">
    <location>
        <begin position="474"/>
        <end position="755"/>
    </location>
</feature>
<dbReference type="InterPro" id="IPR005074">
    <property type="entry name" value="Peptidase_C39"/>
</dbReference>
<evidence type="ECO:0000256" key="8">
    <source>
        <dbReference type="ARBA" id="ARBA00022989"/>
    </source>
</evidence>
<dbReference type="Gene3D" id="3.90.70.10">
    <property type="entry name" value="Cysteine proteinases"/>
    <property type="match status" value="1"/>
</dbReference>
<dbReference type="CDD" id="cd02418">
    <property type="entry name" value="Peptidase_C39B"/>
    <property type="match status" value="1"/>
</dbReference>
<accession>A0A3A6PIH0</accession>
<comment type="subcellular location">
    <subcellularLocation>
        <location evidence="1">Cell membrane</location>
        <topology evidence="1">Multi-pass membrane protein</topology>
    </subcellularLocation>
</comment>
<evidence type="ECO:0000256" key="4">
    <source>
        <dbReference type="ARBA" id="ARBA00022741"/>
    </source>
</evidence>
<reference evidence="16 17" key="1">
    <citation type="submission" date="2018-09" db="EMBL/GenBank/DDBJ databases">
        <title>Paenibacillus aracenensis nov. sp. isolated from a cave in southern Spain.</title>
        <authorList>
            <person name="Jurado V."/>
            <person name="Gutierrez-Patricio S."/>
            <person name="Gonzalez-Pimentel J.L."/>
            <person name="Miller A.Z."/>
            <person name="Laiz L."/>
            <person name="Saiz-Jimenez C."/>
        </authorList>
    </citation>
    <scope>NUCLEOTIDE SEQUENCE [LARGE SCALE GENOMIC DNA]</scope>
    <source>
        <strain evidence="16 17">JCM 19203</strain>
    </source>
</reference>
<dbReference type="PANTHER" id="PTHR43394">
    <property type="entry name" value="ATP-DEPENDENT PERMEASE MDL1, MITOCHONDRIAL"/>
    <property type="match status" value="1"/>
</dbReference>
<evidence type="ECO:0000256" key="10">
    <source>
        <dbReference type="ARBA" id="ARBA00023159"/>
    </source>
</evidence>
<evidence type="ECO:0000313" key="17">
    <source>
        <dbReference type="Proteomes" id="UP000267798"/>
    </source>
</evidence>
<dbReference type="SUPFAM" id="SSF90123">
    <property type="entry name" value="ABC transporter transmembrane region"/>
    <property type="match status" value="1"/>
</dbReference>
<keyword evidence="9 11" id="KW-0472">Membrane</keyword>
<dbReference type="PROSITE" id="PS50893">
    <property type="entry name" value="ABC_TRANSPORTER_2"/>
    <property type="match status" value="1"/>
</dbReference>
<dbReference type="GO" id="GO:0006508">
    <property type="term" value="P:proteolysis"/>
    <property type="evidence" value="ECO:0007669"/>
    <property type="project" value="InterPro"/>
</dbReference>
<dbReference type="InterPro" id="IPR018490">
    <property type="entry name" value="cNMP-bd_dom_sf"/>
</dbReference>
<dbReference type="GO" id="GO:0015421">
    <property type="term" value="F:ABC-type oligopeptide transporter activity"/>
    <property type="evidence" value="ECO:0007669"/>
    <property type="project" value="TreeGrafter"/>
</dbReference>
<feature type="domain" description="Peptidase C39" evidence="15">
    <location>
        <begin position="324"/>
        <end position="443"/>
    </location>
</feature>
<dbReference type="InterPro" id="IPR017871">
    <property type="entry name" value="ABC_transporter-like_CS"/>
</dbReference>
<dbReference type="CDD" id="cd18568">
    <property type="entry name" value="ABC_6TM_HetC_like"/>
    <property type="match status" value="1"/>
</dbReference>
<gene>
    <name evidence="16" type="ORF">D3P09_18455</name>
</gene>
<keyword evidence="8 11" id="KW-1133">Transmembrane helix</keyword>
<dbReference type="Pfam" id="PF00005">
    <property type="entry name" value="ABC_tran"/>
    <property type="match status" value="1"/>
</dbReference>
<dbReference type="PROSITE" id="PS50042">
    <property type="entry name" value="CNMP_BINDING_3"/>
    <property type="match status" value="2"/>
</dbReference>
<evidence type="ECO:0000259" key="13">
    <source>
        <dbReference type="PROSITE" id="PS50893"/>
    </source>
</evidence>
<dbReference type="SMART" id="SM00100">
    <property type="entry name" value="cNMP"/>
    <property type="match status" value="2"/>
</dbReference>
<feature type="transmembrane region" description="Helical" evidence="11">
    <location>
        <begin position="508"/>
        <end position="530"/>
    </location>
</feature>
<evidence type="ECO:0000256" key="1">
    <source>
        <dbReference type="ARBA" id="ARBA00004651"/>
    </source>
</evidence>
<keyword evidence="3 11" id="KW-0812">Transmembrane</keyword>
<name>A0A3A6PIH0_9BACL</name>
<dbReference type="PROSITE" id="PS50929">
    <property type="entry name" value="ABC_TM1F"/>
    <property type="match status" value="1"/>
</dbReference>
<evidence type="ECO:0000256" key="2">
    <source>
        <dbReference type="ARBA" id="ARBA00005417"/>
    </source>
</evidence>
<dbReference type="Pfam" id="PF00027">
    <property type="entry name" value="cNMP_binding"/>
    <property type="match status" value="2"/>
</dbReference>